<keyword evidence="4" id="KW-1185">Reference proteome</keyword>
<feature type="transmembrane region" description="Helical" evidence="1">
    <location>
        <begin position="56"/>
        <end position="77"/>
    </location>
</feature>
<feature type="transmembrane region" description="Helical" evidence="1">
    <location>
        <begin position="26"/>
        <end position="44"/>
    </location>
</feature>
<name>A0A7I9VRH5_9BACT</name>
<feature type="transmembrane region" description="Helical" evidence="1">
    <location>
        <begin position="169"/>
        <end position="190"/>
    </location>
</feature>
<feature type="domain" description="EamA" evidence="2">
    <location>
        <begin position="26"/>
        <end position="156"/>
    </location>
</feature>
<feature type="transmembrane region" description="Helical" evidence="1">
    <location>
        <begin position="255"/>
        <end position="277"/>
    </location>
</feature>
<feature type="transmembrane region" description="Helical" evidence="1">
    <location>
        <begin position="83"/>
        <end position="105"/>
    </location>
</feature>
<evidence type="ECO:0000256" key="1">
    <source>
        <dbReference type="SAM" id="Phobius"/>
    </source>
</evidence>
<protein>
    <recommendedName>
        <fullName evidence="2">EamA domain-containing protein</fullName>
    </recommendedName>
</protein>
<feature type="transmembrane region" description="Helical" evidence="1">
    <location>
        <begin position="210"/>
        <end position="228"/>
    </location>
</feature>
<feature type="transmembrane region" description="Helical" evidence="1">
    <location>
        <begin position="283"/>
        <end position="302"/>
    </location>
</feature>
<dbReference type="Pfam" id="PF00892">
    <property type="entry name" value="EamA"/>
    <property type="match status" value="2"/>
</dbReference>
<sequence>MVALALLRWRGHGIENPPACYASPPMLFAFLTTLCWSTSSVAARRLVEALGTLTANLVRLALAAVLLAVLAFTVGRGLEGAGIWWFAASGVIGFGLGDLGLYFALSTLGSRLTVLMTQTLAAPIGALVEWLWLGTSLAPAELACGAGVLGGVALALVPSDNPHVAPGNLRRGLAWGLLAASGQGVGAVVSRRAFELSAAGGLRVDGLTAAFQRILGGLVVGLLAWLLWRARAGKDAAAGALDAPRPRAPIPAGRLAALILAVVLLGPVVGVACYQAALSSAPSGVVLPIVALCPVVIIPFSARFEGDRPALRSLVGAALAVASAIALATVRR</sequence>
<proteinExistence type="predicted"/>
<keyword evidence="1" id="KW-1133">Transmembrane helix</keyword>
<evidence type="ECO:0000313" key="3">
    <source>
        <dbReference type="EMBL" id="GEJ58848.1"/>
    </source>
</evidence>
<feature type="transmembrane region" description="Helical" evidence="1">
    <location>
        <begin position="314"/>
        <end position="330"/>
    </location>
</feature>
<keyword evidence="1" id="KW-0472">Membrane</keyword>
<dbReference type="EMBL" id="BJTG01000009">
    <property type="protein sequence ID" value="GEJ58848.1"/>
    <property type="molecule type" value="Genomic_DNA"/>
</dbReference>
<dbReference type="SUPFAM" id="SSF103481">
    <property type="entry name" value="Multidrug resistance efflux transporter EmrE"/>
    <property type="match status" value="2"/>
</dbReference>
<evidence type="ECO:0000259" key="2">
    <source>
        <dbReference type="Pfam" id="PF00892"/>
    </source>
</evidence>
<feature type="transmembrane region" description="Helical" evidence="1">
    <location>
        <begin position="112"/>
        <end position="132"/>
    </location>
</feature>
<dbReference type="GO" id="GO:0016020">
    <property type="term" value="C:membrane"/>
    <property type="evidence" value="ECO:0007669"/>
    <property type="project" value="InterPro"/>
</dbReference>
<gene>
    <name evidence="3" type="ORF">AMYX_35890</name>
</gene>
<evidence type="ECO:0000313" key="4">
    <source>
        <dbReference type="Proteomes" id="UP000503640"/>
    </source>
</evidence>
<organism evidence="3 4">
    <name type="scientific">Anaeromyxobacter diazotrophicus</name>
    <dbReference type="NCBI Taxonomy" id="2590199"/>
    <lineage>
        <taxon>Bacteria</taxon>
        <taxon>Pseudomonadati</taxon>
        <taxon>Myxococcota</taxon>
        <taxon>Myxococcia</taxon>
        <taxon>Myxococcales</taxon>
        <taxon>Cystobacterineae</taxon>
        <taxon>Anaeromyxobacteraceae</taxon>
        <taxon>Anaeromyxobacter</taxon>
    </lineage>
</organism>
<dbReference type="InterPro" id="IPR000620">
    <property type="entry name" value="EamA_dom"/>
</dbReference>
<keyword evidence="1" id="KW-0812">Transmembrane</keyword>
<accession>A0A7I9VRH5</accession>
<dbReference type="AlphaFoldDB" id="A0A7I9VRH5"/>
<dbReference type="Proteomes" id="UP000503640">
    <property type="component" value="Unassembled WGS sequence"/>
</dbReference>
<feature type="domain" description="EamA" evidence="2">
    <location>
        <begin position="171"/>
        <end position="327"/>
    </location>
</feature>
<dbReference type="InterPro" id="IPR037185">
    <property type="entry name" value="EmrE-like"/>
</dbReference>
<comment type="caution">
    <text evidence="3">The sequence shown here is derived from an EMBL/GenBank/DDBJ whole genome shotgun (WGS) entry which is preliminary data.</text>
</comment>
<feature type="transmembrane region" description="Helical" evidence="1">
    <location>
        <begin position="138"/>
        <end position="157"/>
    </location>
</feature>
<reference evidence="4" key="1">
    <citation type="journal article" date="2020" name="Appl. Environ. Microbiol.">
        <title>Diazotrophic Anaeromyxobacter Isolates from Soils.</title>
        <authorList>
            <person name="Masuda Y."/>
            <person name="Yamanaka H."/>
            <person name="Xu Z.X."/>
            <person name="Shiratori Y."/>
            <person name="Aono T."/>
            <person name="Amachi S."/>
            <person name="Senoo K."/>
            <person name="Itoh H."/>
        </authorList>
    </citation>
    <scope>NUCLEOTIDE SEQUENCE [LARGE SCALE GENOMIC DNA]</scope>
    <source>
        <strain evidence="4">R267</strain>
    </source>
</reference>